<evidence type="ECO:0000313" key="2">
    <source>
        <dbReference type="EMBL" id="CAI3981278.1"/>
    </source>
</evidence>
<accession>A0A9P1BZG9</accession>
<protein>
    <submittedName>
        <fullName evidence="4">BTB domain-containing protein</fullName>
    </submittedName>
</protein>
<keyword evidence="5" id="KW-1185">Reference proteome</keyword>
<evidence type="ECO:0000313" key="5">
    <source>
        <dbReference type="Proteomes" id="UP001152797"/>
    </source>
</evidence>
<reference evidence="2" key="1">
    <citation type="submission" date="2022-10" db="EMBL/GenBank/DDBJ databases">
        <authorList>
            <person name="Chen Y."/>
            <person name="Dougan E. K."/>
            <person name="Chan C."/>
            <person name="Rhodes N."/>
            <person name="Thang M."/>
        </authorList>
    </citation>
    <scope>NUCLEOTIDE SEQUENCE</scope>
</reference>
<dbReference type="Proteomes" id="UP001152797">
    <property type="component" value="Unassembled WGS sequence"/>
</dbReference>
<feature type="compositionally biased region" description="Low complexity" evidence="1">
    <location>
        <begin position="18"/>
        <end position="30"/>
    </location>
</feature>
<name>A0A9P1BZG9_9DINO</name>
<feature type="region of interest" description="Disordered" evidence="1">
    <location>
        <begin position="122"/>
        <end position="145"/>
    </location>
</feature>
<evidence type="ECO:0000313" key="3">
    <source>
        <dbReference type="EMBL" id="CAL1134653.1"/>
    </source>
</evidence>
<gene>
    <name evidence="2" type="ORF">C1SCF055_LOCUS9082</name>
</gene>
<reference evidence="3" key="2">
    <citation type="submission" date="2024-04" db="EMBL/GenBank/DDBJ databases">
        <authorList>
            <person name="Chen Y."/>
            <person name="Shah S."/>
            <person name="Dougan E. K."/>
            <person name="Thang M."/>
            <person name="Chan C."/>
        </authorList>
    </citation>
    <scope>NUCLEOTIDE SEQUENCE [LARGE SCALE GENOMIC DNA]</scope>
</reference>
<dbReference type="OrthoDB" id="431969at2759"/>
<feature type="region of interest" description="Disordered" evidence="1">
    <location>
        <begin position="514"/>
        <end position="541"/>
    </location>
</feature>
<evidence type="ECO:0000256" key="1">
    <source>
        <dbReference type="SAM" id="MobiDB-lite"/>
    </source>
</evidence>
<feature type="compositionally biased region" description="Low complexity" evidence="1">
    <location>
        <begin position="122"/>
        <end position="134"/>
    </location>
</feature>
<dbReference type="AlphaFoldDB" id="A0A9P1BZG9"/>
<feature type="compositionally biased region" description="Basic and acidic residues" evidence="1">
    <location>
        <begin position="520"/>
        <end position="529"/>
    </location>
</feature>
<dbReference type="EMBL" id="CAMXCT020000621">
    <property type="protein sequence ID" value="CAL1134653.1"/>
    <property type="molecule type" value="Genomic_DNA"/>
</dbReference>
<evidence type="ECO:0000313" key="4">
    <source>
        <dbReference type="EMBL" id="CAL4768590.1"/>
    </source>
</evidence>
<dbReference type="EMBL" id="CAMXCT030000621">
    <property type="protein sequence ID" value="CAL4768590.1"/>
    <property type="molecule type" value="Genomic_DNA"/>
</dbReference>
<feature type="region of interest" description="Disordered" evidence="1">
    <location>
        <begin position="1"/>
        <end position="69"/>
    </location>
</feature>
<sequence length="541" mass="58421">MLSSWARRVLGGDEDKPSSSGVSGVEGSEPPKLPVTSRALRRNVGNDVDESDKASEASELSPLRGAETPGSWRHGVECNPCAWYWKPQGCMRGSECGYCHLCPEGEVKLRKKAKVAAMRGVASPASTTSSLSPTKFQKEEADIEVPDRQPSMSVGAALHGTGECKPCAWFWKPKGCQNGEECRHCHLCPLGEIRQRKKMKDRLAREGGYSQEDLMMPMEPLKVEIPGAAGISPTFESLECEEPQKVAPSPTLQPTDAAIAPPPGLADLAKQEPLEQEIAPSPLALSLAQMLEEEDDGKYQVEISPFMMGTESADAAAHVFPSEGSKLHGTGFCRPCAWFWKPKGCDNGMDCRHCHLCPQEEIKNRRKAKQMMQNDPGSPMMWGGTSWTPLSAMDSMMTQTPASMFLGIEFSDPTVLTPLDLGTSPMQSSNFDAQWDPFGAPSPVSPESPKLAIDLASCLPVPSAGSALHGTGKCKPCAWFHKAAGCSNGDSCAHCHLCPEDEIRNRKKAKEAALRAGALEPKRDADSRNPRTVRIAPLLAG</sequence>
<proteinExistence type="predicted"/>
<dbReference type="EMBL" id="CAMXCT010000621">
    <property type="protein sequence ID" value="CAI3981278.1"/>
    <property type="molecule type" value="Genomic_DNA"/>
</dbReference>
<feature type="region of interest" description="Disordered" evidence="1">
    <location>
        <begin position="246"/>
        <end position="265"/>
    </location>
</feature>
<organism evidence="2">
    <name type="scientific">Cladocopium goreaui</name>
    <dbReference type="NCBI Taxonomy" id="2562237"/>
    <lineage>
        <taxon>Eukaryota</taxon>
        <taxon>Sar</taxon>
        <taxon>Alveolata</taxon>
        <taxon>Dinophyceae</taxon>
        <taxon>Suessiales</taxon>
        <taxon>Symbiodiniaceae</taxon>
        <taxon>Cladocopium</taxon>
    </lineage>
</organism>
<comment type="caution">
    <text evidence="2">The sequence shown here is derived from an EMBL/GenBank/DDBJ whole genome shotgun (WGS) entry which is preliminary data.</text>
</comment>